<keyword evidence="1" id="KW-0812">Transmembrane</keyword>
<dbReference type="Proteomes" id="UP001320876">
    <property type="component" value="Unassembled WGS sequence"/>
</dbReference>
<keyword evidence="1" id="KW-0472">Membrane</keyword>
<comment type="caution">
    <text evidence="2">The sequence shown here is derived from an EMBL/GenBank/DDBJ whole genome shotgun (WGS) entry which is preliminary data.</text>
</comment>
<dbReference type="RefSeq" id="WP_264485362.1">
    <property type="nucleotide sequence ID" value="NZ_JAPDDT010000001.1"/>
</dbReference>
<evidence type="ECO:0000256" key="1">
    <source>
        <dbReference type="SAM" id="Phobius"/>
    </source>
</evidence>
<evidence type="ECO:0000313" key="2">
    <source>
        <dbReference type="EMBL" id="MCW1921253.1"/>
    </source>
</evidence>
<protein>
    <submittedName>
        <fullName evidence="2">Uncharacterized protein</fullName>
    </submittedName>
</protein>
<evidence type="ECO:0000313" key="3">
    <source>
        <dbReference type="Proteomes" id="UP001320876"/>
    </source>
</evidence>
<proteinExistence type="predicted"/>
<accession>A0ABT3GCW6</accession>
<dbReference type="EMBL" id="JAPDDT010000001">
    <property type="protein sequence ID" value="MCW1921253.1"/>
    <property type="molecule type" value="Genomic_DNA"/>
</dbReference>
<gene>
    <name evidence="2" type="ORF">OKA05_01735</name>
</gene>
<organism evidence="2 3">
    <name type="scientific">Luteolibacter arcticus</name>
    <dbReference type="NCBI Taxonomy" id="1581411"/>
    <lineage>
        <taxon>Bacteria</taxon>
        <taxon>Pseudomonadati</taxon>
        <taxon>Verrucomicrobiota</taxon>
        <taxon>Verrucomicrobiia</taxon>
        <taxon>Verrucomicrobiales</taxon>
        <taxon>Verrucomicrobiaceae</taxon>
        <taxon>Luteolibacter</taxon>
    </lineage>
</organism>
<sequence length="46" mass="4975">MSTPVLFALALITFYVGITLTFLEKDDSVDAPLPALARVPIQQAAR</sequence>
<name>A0ABT3GCW6_9BACT</name>
<keyword evidence="1" id="KW-1133">Transmembrane helix</keyword>
<reference evidence="2 3" key="1">
    <citation type="submission" date="2022-10" db="EMBL/GenBank/DDBJ databases">
        <title>Luteolibacter arcticus strain CCTCC AB 2014275, whole genome shotgun sequencing project.</title>
        <authorList>
            <person name="Zhao G."/>
            <person name="Shen L."/>
        </authorList>
    </citation>
    <scope>NUCLEOTIDE SEQUENCE [LARGE SCALE GENOMIC DNA]</scope>
    <source>
        <strain evidence="2 3">CCTCC AB 2014275</strain>
    </source>
</reference>
<feature type="transmembrane region" description="Helical" evidence="1">
    <location>
        <begin position="6"/>
        <end position="23"/>
    </location>
</feature>
<keyword evidence="3" id="KW-1185">Reference proteome</keyword>